<protein>
    <recommendedName>
        <fullName evidence="3">C2H2-type domain-containing protein</fullName>
    </recommendedName>
</protein>
<reference evidence="1" key="1">
    <citation type="submission" date="2024-02" db="EMBL/GenBank/DDBJ databases">
        <authorList>
            <consortium name="ELIXIR-Norway"/>
            <consortium name="Elixir Norway"/>
        </authorList>
    </citation>
    <scope>NUCLEOTIDE SEQUENCE</scope>
</reference>
<gene>
    <name evidence="1" type="ORF">CSSPTR1EN2_LOCUS13859</name>
</gene>
<evidence type="ECO:0008006" key="3">
    <source>
        <dbReference type="Google" id="ProtNLM"/>
    </source>
</evidence>
<evidence type="ECO:0000313" key="2">
    <source>
        <dbReference type="Proteomes" id="UP001497512"/>
    </source>
</evidence>
<evidence type="ECO:0000313" key="1">
    <source>
        <dbReference type="EMBL" id="CAK9217215.1"/>
    </source>
</evidence>
<dbReference type="EMBL" id="OZ019894">
    <property type="protein sequence ID" value="CAK9217215.1"/>
    <property type="molecule type" value="Genomic_DNA"/>
</dbReference>
<accession>A0ABP0UCY3</accession>
<organism evidence="1 2">
    <name type="scientific">Sphagnum troendelagicum</name>
    <dbReference type="NCBI Taxonomy" id="128251"/>
    <lineage>
        <taxon>Eukaryota</taxon>
        <taxon>Viridiplantae</taxon>
        <taxon>Streptophyta</taxon>
        <taxon>Embryophyta</taxon>
        <taxon>Bryophyta</taxon>
        <taxon>Sphagnophytina</taxon>
        <taxon>Sphagnopsida</taxon>
        <taxon>Sphagnales</taxon>
        <taxon>Sphagnaceae</taxon>
        <taxon>Sphagnum</taxon>
    </lineage>
</organism>
<proteinExistence type="predicted"/>
<name>A0ABP0UCY3_9BRYO</name>
<keyword evidence="2" id="KW-1185">Reference proteome</keyword>
<dbReference type="Proteomes" id="UP001497512">
    <property type="component" value="Chromosome 2"/>
</dbReference>
<sequence>MTAQTALKCIHCNKKCTSKQQLNYHHNKACPGVLDIIGKPSPLKLYPSMASGGNAAVRESQGKHSLWVICEPQESDQPASFGEEVFLHDSP</sequence>